<accession>A0A4Q9LND2</accession>
<dbReference type="Proteomes" id="UP000293045">
    <property type="component" value="Unassembled WGS sequence"/>
</dbReference>
<keyword evidence="1" id="KW-0547">Nucleotide-binding</keyword>
<dbReference type="InterPro" id="IPR003959">
    <property type="entry name" value="ATPase_AAA_core"/>
</dbReference>
<dbReference type="Gene3D" id="3.40.50.300">
    <property type="entry name" value="P-loop containing nucleotide triphosphate hydrolases"/>
    <property type="match status" value="1"/>
</dbReference>
<dbReference type="EMBL" id="PIXR01000142">
    <property type="protein sequence ID" value="TBU08780.1"/>
    <property type="molecule type" value="Genomic_DNA"/>
</dbReference>
<comment type="caution">
    <text evidence="5">The sequence shown here is derived from an EMBL/GenBank/DDBJ whole genome shotgun (WGS) entry which is preliminary data.</text>
</comment>
<gene>
    <name evidence="5" type="ORF">CWI39_0142p0020</name>
</gene>
<dbReference type="SUPFAM" id="SSF52540">
    <property type="entry name" value="P-loop containing nucleoside triphosphate hydrolases"/>
    <property type="match status" value="1"/>
</dbReference>
<dbReference type="AlphaFoldDB" id="A0A4Q9LND2"/>
<dbReference type="GO" id="GO:0016887">
    <property type="term" value="F:ATP hydrolysis activity"/>
    <property type="evidence" value="ECO:0007669"/>
    <property type="project" value="InterPro"/>
</dbReference>
<protein>
    <submittedName>
        <fullName evidence="5">AAA ATPase</fullName>
    </submittedName>
</protein>
<dbReference type="PANTHER" id="PTHR45991:SF1">
    <property type="entry name" value="PACHYTENE CHECKPOINT PROTEIN 2 HOMOLOG"/>
    <property type="match status" value="1"/>
</dbReference>
<reference evidence="5 6" key="1">
    <citation type="submission" date="2017-12" db="EMBL/GenBank/DDBJ databases">
        <authorList>
            <person name="Pombert J.-F."/>
            <person name="Haag K.L."/>
            <person name="Ebert D."/>
        </authorList>
    </citation>
    <scope>NUCLEOTIDE SEQUENCE [LARGE SCALE GENOMIC DNA]</scope>
    <source>
        <strain evidence="5">IL-BN-2</strain>
    </source>
</reference>
<dbReference type="GO" id="GO:0005524">
    <property type="term" value="F:ATP binding"/>
    <property type="evidence" value="ECO:0007669"/>
    <property type="project" value="UniProtKB-KW"/>
</dbReference>
<organism evidence="5 6">
    <name type="scientific">Hamiltosporidium magnivora</name>
    <dbReference type="NCBI Taxonomy" id="148818"/>
    <lineage>
        <taxon>Eukaryota</taxon>
        <taxon>Fungi</taxon>
        <taxon>Fungi incertae sedis</taxon>
        <taxon>Microsporidia</taxon>
        <taxon>Dubosqiidae</taxon>
        <taxon>Hamiltosporidium</taxon>
    </lineage>
</organism>
<dbReference type="InterPro" id="IPR003593">
    <property type="entry name" value="AAA+_ATPase"/>
</dbReference>
<keyword evidence="2" id="KW-0067">ATP-binding</keyword>
<keyword evidence="3" id="KW-1133">Transmembrane helix</keyword>
<name>A0A4Q9LND2_9MICR</name>
<feature type="transmembrane region" description="Helical" evidence="3">
    <location>
        <begin position="344"/>
        <end position="366"/>
    </location>
</feature>
<dbReference type="GO" id="GO:0051598">
    <property type="term" value="P:meiotic recombination checkpoint signaling"/>
    <property type="evidence" value="ECO:0007669"/>
    <property type="project" value="TreeGrafter"/>
</dbReference>
<dbReference type="SMART" id="SM00382">
    <property type="entry name" value="AAA"/>
    <property type="match status" value="1"/>
</dbReference>
<evidence type="ECO:0000256" key="3">
    <source>
        <dbReference type="SAM" id="Phobius"/>
    </source>
</evidence>
<proteinExistence type="predicted"/>
<evidence type="ECO:0000256" key="1">
    <source>
        <dbReference type="ARBA" id="ARBA00022741"/>
    </source>
</evidence>
<dbReference type="VEuPathDB" id="MicrosporidiaDB:CWI39_0142p0020"/>
<keyword evidence="3" id="KW-0812">Transmembrane</keyword>
<evidence type="ECO:0000313" key="5">
    <source>
        <dbReference type="EMBL" id="TBU08780.1"/>
    </source>
</evidence>
<feature type="domain" description="AAA+ ATPase" evidence="4">
    <location>
        <begin position="128"/>
        <end position="277"/>
    </location>
</feature>
<evidence type="ECO:0000259" key="4">
    <source>
        <dbReference type="SMART" id="SM00382"/>
    </source>
</evidence>
<dbReference type="InterPro" id="IPR044539">
    <property type="entry name" value="Pch2-like"/>
</dbReference>
<dbReference type="GO" id="GO:0007131">
    <property type="term" value="P:reciprocal meiotic recombination"/>
    <property type="evidence" value="ECO:0007669"/>
    <property type="project" value="TreeGrafter"/>
</dbReference>
<dbReference type="VEuPathDB" id="MicrosporidiaDB:CWI36_0720p0020"/>
<evidence type="ECO:0000313" key="6">
    <source>
        <dbReference type="Proteomes" id="UP000293045"/>
    </source>
</evidence>
<dbReference type="InterPro" id="IPR027417">
    <property type="entry name" value="P-loop_NTPase"/>
</dbReference>
<sequence length="394" mass="45434">MEILVVETTCNNLKQKSVSKKLIGKKVFLESKLTKDIRICELYQKNILKSCGEYEINAETKIILHKYSINNEESFNDYFKKCKIPNMEFEKIWNQIFLENEIKFKILSYYTSMLKLIEKKIDLSHFCLNKAILIYGPPGTGKTSLAKSIANKISIRDKNSFYFLEIDCSSIFSKFYGEGPKILDKIFIEVNELSIKNKVILLIDEIESLMVSRNITMSKNEPLDSIRNVNTFLVCLDKLKANKNVFCIFTTNHIKFLDEAFLDRQDVCIEIGFPNLKNVYEILKNIFEILMKKNLVEYHQILGFQTVINLNEFINEEHKLLYDLTKKMTGKNIRRGKVMDKKKLTIFIVIGVLVFVGIGITIWAIVENKNSLSFGGGSAADAGKEAAEEKKEEE</sequence>
<dbReference type="GO" id="GO:0005694">
    <property type="term" value="C:chromosome"/>
    <property type="evidence" value="ECO:0007669"/>
    <property type="project" value="TreeGrafter"/>
</dbReference>
<dbReference type="Pfam" id="PF00004">
    <property type="entry name" value="AAA"/>
    <property type="match status" value="1"/>
</dbReference>
<dbReference type="GO" id="GO:0005634">
    <property type="term" value="C:nucleus"/>
    <property type="evidence" value="ECO:0007669"/>
    <property type="project" value="TreeGrafter"/>
</dbReference>
<keyword evidence="3" id="KW-0472">Membrane</keyword>
<dbReference type="PANTHER" id="PTHR45991">
    <property type="entry name" value="PACHYTENE CHECKPOINT PROTEIN 2"/>
    <property type="match status" value="1"/>
</dbReference>
<evidence type="ECO:0000256" key="2">
    <source>
        <dbReference type="ARBA" id="ARBA00022840"/>
    </source>
</evidence>